<reference evidence="1 2" key="1">
    <citation type="submission" date="2021-03" db="EMBL/GenBank/DDBJ databases">
        <title>Comparative genomics of Chinese and international isolates of Escherichia albertii: population structure and evolution of virulence and antimicrobial resistance.</title>
        <authorList>
            <person name="Wang H."/>
            <person name="Xiong Y."/>
            <person name="Luo L."/>
        </authorList>
    </citation>
    <scope>NUCLEOTIDE SEQUENCE [LARGE SCALE GENOMIC DNA]</scope>
    <source>
        <strain evidence="1 2">Sample 165</strain>
    </source>
</reference>
<gene>
    <name evidence="1" type="ORF">JRC44_10375</name>
</gene>
<sequence length="54" mass="6310">MGYTNQLLAKRYACFSATRYWGCFGGLTCLEFYFYKNKAQIKQQTKRIIDKNGA</sequence>
<evidence type="ECO:0000313" key="1">
    <source>
        <dbReference type="EMBL" id="QST75409.1"/>
    </source>
</evidence>
<protein>
    <submittedName>
        <fullName evidence="1">Uncharacterized protein</fullName>
    </submittedName>
</protein>
<proteinExistence type="predicted"/>
<dbReference type="Proteomes" id="UP000663211">
    <property type="component" value="Chromosome"/>
</dbReference>
<name>A0AAX1LPD9_ESCAL</name>
<organism evidence="1 2">
    <name type="scientific">Escherichia albertii</name>
    <dbReference type="NCBI Taxonomy" id="208962"/>
    <lineage>
        <taxon>Bacteria</taxon>
        <taxon>Pseudomonadati</taxon>
        <taxon>Pseudomonadota</taxon>
        <taxon>Gammaproteobacteria</taxon>
        <taxon>Enterobacterales</taxon>
        <taxon>Enterobacteriaceae</taxon>
        <taxon>Escherichia</taxon>
    </lineage>
</organism>
<dbReference type="AlphaFoldDB" id="A0AAX1LPD9"/>
<accession>A0AAX1LPD9</accession>
<dbReference type="RefSeq" id="WP_157944741.1">
    <property type="nucleotide sequence ID" value="NZ_BBVG01000018.1"/>
</dbReference>
<dbReference type="EMBL" id="CP070296">
    <property type="protein sequence ID" value="QST75409.1"/>
    <property type="molecule type" value="Genomic_DNA"/>
</dbReference>
<evidence type="ECO:0000313" key="2">
    <source>
        <dbReference type="Proteomes" id="UP000663211"/>
    </source>
</evidence>